<keyword evidence="3" id="KW-1185">Reference proteome</keyword>
<dbReference type="EMBL" id="GU070616">
    <property type="protein sequence ID" value="ADP02560.1"/>
    <property type="molecule type" value="Genomic_DNA"/>
</dbReference>
<gene>
    <name evidence="2" type="primary">164</name>
</gene>
<reference evidence="2 3" key="1">
    <citation type="journal article" date="2011" name="J. Virol.">
        <title>Genomic and proteomic characterization of the broad host range Salmonella phage PVP-SE1 - The creation of a new phage genus.</title>
        <authorList>
            <person name="Santos S.B."/>
            <person name="Kropinski A.M."/>
            <person name="Ceyssens P.J."/>
            <person name="Ackermann H.W."/>
            <person name="Villegas A."/>
            <person name="Lavigne R."/>
            <person name="Krylov V.N."/>
            <person name="Carvalho C.M."/>
            <person name="Ferreira E.C."/>
            <person name="Azeredo J."/>
        </authorList>
    </citation>
    <scope>NUCLEOTIDE SEQUENCE [LARGE SCALE GENOMIC DNA]</scope>
    <source>
        <strain evidence="2">PVP-SE1</strain>
    </source>
</reference>
<keyword evidence="1" id="KW-1133">Transmembrane helix</keyword>
<dbReference type="KEGG" id="vg:11258145"/>
<evidence type="ECO:0000313" key="2">
    <source>
        <dbReference type="EMBL" id="ADP02560.1"/>
    </source>
</evidence>
<proteinExistence type="predicted"/>
<dbReference type="RefSeq" id="YP_004893971.1">
    <property type="nucleotide sequence ID" value="NC_016071.1"/>
</dbReference>
<accession>G3BM30</accession>
<organism evidence="2 3">
    <name type="scientific">Salmonella phage PVPSE1</name>
    <dbReference type="NCBI Taxonomy" id="889338"/>
    <lineage>
        <taxon>Viruses</taxon>
        <taxon>Duplodnaviria</taxon>
        <taxon>Heunggongvirae</taxon>
        <taxon>Uroviricota</taxon>
        <taxon>Caudoviricetes</taxon>
        <taxon>Vequintavirinae</taxon>
        <taxon>Seunavirus</taxon>
        <taxon>Seunavirus PVPSE1</taxon>
    </lineage>
</organism>
<sequence length="110" mass="12481">MIYTIYTLFTLLGVVLLTRHWMSGEDFKMEARSFSMFVCLAVIEGLMMVTTLIPPSAGLFAGILFGIWMWRHILSARAILQEKVIKNEKMLVSIGLNVLFFVLVSVSYLS</sequence>
<keyword evidence="1" id="KW-0812">Transmembrane</keyword>
<evidence type="ECO:0000313" key="3">
    <source>
        <dbReference type="Proteomes" id="UP000008530"/>
    </source>
</evidence>
<evidence type="ECO:0000256" key="1">
    <source>
        <dbReference type="SAM" id="Phobius"/>
    </source>
</evidence>
<feature type="transmembrane region" description="Helical" evidence="1">
    <location>
        <begin position="6"/>
        <end position="22"/>
    </location>
</feature>
<name>G3BM30_9CAUD</name>
<dbReference type="GeneID" id="11258145"/>
<protein>
    <submittedName>
        <fullName evidence="2">Hypothetical membrane protein</fullName>
    </submittedName>
</protein>
<feature type="transmembrane region" description="Helical" evidence="1">
    <location>
        <begin position="91"/>
        <end position="109"/>
    </location>
</feature>
<dbReference type="OrthoDB" id="26296at10239"/>
<keyword evidence="1" id="KW-0472">Membrane</keyword>
<dbReference type="Proteomes" id="UP000008530">
    <property type="component" value="Segment"/>
</dbReference>